<organism evidence="1 2">
    <name type="scientific">Xanthobacter tagetidis</name>
    <dbReference type="NCBI Taxonomy" id="60216"/>
    <lineage>
        <taxon>Bacteria</taxon>
        <taxon>Pseudomonadati</taxon>
        <taxon>Pseudomonadota</taxon>
        <taxon>Alphaproteobacteria</taxon>
        <taxon>Hyphomicrobiales</taxon>
        <taxon>Xanthobacteraceae</taxon>
        <taxon>Xanthobacter</taxon>
    </lineage>
</organism>
<dbReference type="Proteomes" id="UP000269692">
    <property type="component" value="Unassembled WGS sequence"/>
</dbReference>
<evidence type="ECO:0000313" key="1">
    <source>
        <dbReference type="EMBL" id="RLP77704.1"/>
    </source>
</evidence>
<dbReference type="AlphaFoldDB" id="A0A3L7ACK2"/>
<accession>A0A3L7ACK2</accession>
<comment type="caution">
    <text evidence="1">The sequence shown here is derived from an EMBL/GenBank/DDBJ whole genome shotgun (WGS) entry which is preliminary data.</text>
</comment>
<protein>
    <submittedName>
        <fullName evidence="1">DUF1269 domain-containing protein</fullName>
    </submittedName>
</protein>
<dbReference type="Pfam" id="PF06897">
    <property type="entry name" value="DUF1269"/>
    <property type="match status" value="1"/>
</dbReference>
<evidence type="ECO:0000313" key="2">
    <source>
        <dbReference type="Proteomes" id="UP000269692"/>
    </source>
</evidence>
<name>A0A3L7ACK2_9HYPH</name>
<proteinExistence type="predicted"/>
<reference evidence="1 2" key="1">
    <citation type="submission" date="2018-10" db="EMBL/GenBank/DDBJ databases">
        <title>Xanthobacter tagetidis genome sequencing and assembly.</title>
        <authorList>
            <person name="Maclea K.S."/>
            <person name="Goen A.E."/>
            <person name="Fatima S.A."/>
        </authorList>
    </citation>
    <scope>NUCLEOTIDE SEQUENCE [LARGE SCALE GENOMIC DNA]</scope>
    <source>
        <strain evidence="1 2">ATCC 700314</strain>
    </source>
</reference>
<dbReference type="EMBL" id="RCTF01000010">
    <property type="protein sequence ID" value="RLP77704.1"/>
    <property type="molecule type" value="Genomic_DNA"/>
</dbReference>
<dbReference type="OrthoDB" id="275223at2"/>
<dbReference type="RefSeq" id="WP_121623882.1">
    <property type="nucleotide sequence ID" value="NZ_JACIIW010000001.1"/>
</dbReference>
<dbReference type="InterPro" id="IPR009200">
    <property type="entry name" value="DUF1269_membrane"/>
</dbReference>
<keyword evidence="2" id="KW-1185">Reference proteome</keyword>
<gene>
    <name evidence="1" type="ORF">D9R14_13675</name>
</gene>
<sequence length="183" mass="18751">MSNLVVFGFDGVHSADEVLNKLRSLQKGHLIDLEDACVVEREPDGKVHIKQAVNLVALGAAQGGTMGALWGGLVGLLFLNPLAGMALGAVAGAGAGAISGSLADYGIDDDFVKNLGDTIPANSSALFVLIKSVTEDKVLPEIEPYNPRVLKTSLSNEAELKLKEALAKAAAGLHAAPAATPAT</sequence>